<evidence type="ECO:0000313" key="1">
    <source>
        <dbReference type="EMBL" id="MRD48050.1"/>
    </source>
</evidence>
<keyword evidence="2" id="KW-1185">Reference proteome</keyword>
<dbReference type="InterPro" id="IPR029068">
    <property type="entry name" value="Glyas_Bleomycin-R_OHBP_Dase"/>
</dbReference>
<dbReference type="EMBL" id="WJBU01000010">
    <property type="protein sequence ID" value="MRD48050.1"/>
    <property type="molecule type" value="Genomic_DNA"/>
</dbReference>
<gene>
    <name evidence="1" type="ORF">GHT07_12225</name>
</gene>
<proteinExistence type="predicted"/>
<comment type="caution">
    <text evidence="1">The sequence shown here is derived from an EMBL/GenBank/DDBJ whole genome shotgun (WGS) entry which is preliminary data.</text>
</comment>
<evidence type="ECO:0000313" key="2">
    <source>
        <dbReference type="Proteomes" id="UP000487350"/>
    </source>
</evidence>
<sequence>MPRLQPQQGLVVFAKNKKRVSAFYQQTLGLEVVESDTSHDLLHGHGYEVVVHTIPRKYAATITIAKPPLPRDDTPFKPTFVVADLAQVRTAVEATGGYLKPLAAAWHFRGHAVLDGWDPEGNIVQFKQAQ</sequence>
<protein>
    <recommendedName>
        <fullName evidence="3">Glyoxalase-like domain-containing protein</fullName>
    </recommendedName>
</protein>
<dbReference type="RefSeq" id="WP_153585349.1">
    <property type="nucleotide sequence ID" value="NZ_WJBU01000010.1"/>
</dbReference>
<reference evidence="1 2" key="1">
    <citation type="submission" date="2019-11" db="EMBL/GenBank/DDBJ databases">
        <title>Caenimonas koreensis gen. nov., sp. nov., isolated from activated sludge.</title>
        <authorList>
            <person name="Seung H.R."/>
        </authorList>
    </citation>
    <scope>NUCLEOTIDE SEQUENCE [LARGE SCALE GENOMIC DNA]</scope>
    <source>
        <strain evidence="1 2">EMB320</strain>
    </source>
</reference>
<dbReference type="Gene3D" id="3.10.180.10">
    <property type="entry name" value="2,3-Dihydroxybiphenyl 1,2-Dioxygenase, domain 1"/>
    <property type="match status" value="1"/>
</dbReference>
<name>A0A844AU82_9BURK</name>
<dbReference type="Proteomes" id="UP000487350">
    <property type="component" value="Unassembled WGS sequence"/>
</dbReference>
<dbReference type="OrthoDB" id="4762357at2"/>
<dbReference type="AlphaFoldDB" id="A0A844AU82"/>
<organism evidence="1 2">
    <name type="scientific">Caenimonas koreensis DSM 17982</name>
    <dbReference type="NCBI Taxonomy" id="1121255"/>
    <lineage>
        <taxon>Bacteria</taxon>
        <taxon>Pseudomonadati</taxon>
        <taxon>Pseudomonadota</taxon>
        <taxon>Betaproteobacteria</taxon>
        <taxon>Burkholderiales</taxon>
        <taxon>Comamonadaceae</taxon>
        <taxon>Caenimonas</taxon>
    </lineage>
</organism>
<dbReference type="SUPFAM" id="SSF54593">
    <property type="entry name" value="Glyoxalase/Bleomycin resistance protein/Dihydroxybiphenyl dioxygenase"/>
    <property type="match status" value="1"/>
</dbReference>
<evidence type="ECO:0008006" key="3">
    <source>
        <dbReference type="Google" id="ProtNLM"/>
    </source>
</evidence>
<accession>A0A844AU82</accession>